<evidence type="ECO:0000313" key="3">
    <source>
        <dbReference type="Proteomes" id="UP000245909"/>
    </source>
</evidence>
<protein>
    <submittedName>
        <fullName evidence="2">Phospholipid transport system substrate-binding protein</fullName>
    </submittedName>
</protein>
<accession>A0A2U0SL88</accession>
<dbReference type="NCBIfam" id="NF011697">
    <property type="entry name" value="PRK15117.1"/>
    <property type="match status" value="1"/>
</dbReference>
<comment type="caution">
    <text evidence="2">The sequence shown here is derived from an EMBL/GenBank/DDBJ whole genome shotgun (WGS) entry which is preliminary data.</text>
</comment>
<sequence>MKMQLKTWFSKIIVLATALFAMQSVMAAGSPYELTQQAAEKLFADLKANQAQIKANPDSLRSIVRNDLMPYVHVNYAGSLVLGTYFKSTTPEQREKFFAAFNKFIEQAYAQALTMYTDQDIQVQKEQLNSESQASVLVKLLQKNGQAPLNLNFQWRKNSKTGNWQVYDMTAEGVSMVETKKQEWSSILRKDGIDALTVQVQKAAAVPVTVK</sequence>
<dbReference type="OrthoDB" id="9787053at2"/>
<proteinExistence type="predicted"/>
<organism evidence="2 3">
    <name type="scientific">Alitibacter langaaensis DSM 22999</name>
    <dbReference type="NCBI Taxonomy" id="1122935"/>
    <lineage>
        <taxon>Bacteria</taxon>
        <taxon>Pseudomonadati</taxon>
        <taxon>Pseudomonadota</taxon>
        <taxon>Gammaproteobacteria</taxon>
        <taxon>Pasteurellales</taxon>
        <taxon>Pasteurellaceae</taxon>
        <taxon>Alitibacter</taxon>
    </lineage>
</organism>
<dbReference type="Gene3D" id="3.10.450.710">
    <property type="entry name" value="Tgt2/MlaC"/>
    <property type="match status" value="1"/>
</dbReference>
<keyword evidence="1" id="KW-0732">Signal</keyword>
<evidence type="ECO:0000313" key="2">
    <source>
        <dbReference type="EMBL" id="PVX32090.1"/>
    </source>
</evidence>
<dbReference type="PIRSF" id="PIRSF004649">
    <property type="entry name" value="MlaC"/>
    <property type="match status" value="1"/>
</dbReference>
<name>A0A2U0SL88_9PAST</name>
<feature type="chain" id="PRO_5015524954" evidence="1">
    <location>
        <begin position="28"/>
        <end position="211"/>
    </location>
</feature>
<keyword evidence="3" id="KW-1185">Reference proteome</keyword>
<dbReference type="RefSeq" id="WP_116632387.1">
    <property type="nucleotide sequence ID" value="NZ_QENU01000016.1"/>
</dbReference>
<dbReference type="Pfam" id="PF05494">
    <property type="entry name" value="MlaC"/>
    <property type="match status" value="1"/>
</dbReference>
<dbReference type="InterPro" id="IPR008869">
    <property type="entry name" value="MlaC/ttg2D"/>
</dbReference>
<reference evidence="2 3" key="1">
    <citation type="submission" date="2018-05" db="EMBL/GenBank/DDBJ databases">
        <title>Genomic Encyclopedia of Type Strains, Phase IV (KMG-IV): sequencing the most valuable type-strain genomes for metagenomic binning, comparative biology and taxonomic classification.</title>
        <authorList>
            <person name="Goeker M."/>
        </authorList>
    </citation>
    <scope>NUCLEOTIDE SEQUENCE [LARGE SCALE GENOMIC DNA]</scope>
    <source>
        <strain evidence="2 3">DSM 22999</strain>
    </source>
</reference>
<dbReference type="AlphaFoldDB" id="A0A2U0SL88"/>
<feature type="signal peptide" evidence="1">
    <location>
        <begin position="1"/>
        <end position="27"/>
    </location>
</feature>
<dbReference type="EMBL" id="QENU01000016">
    <property type="protein sequence ID" value="PVX32090.1"/>
    <property type="molecule type" value="Genomic_DNA"/>
</dbReference>
<dbReference type="PANTHER" id="PTHR36573">
    <property type="entry name" value="INTERMEMBRANE PHOSPHOLIPID TRANSPORT SYSTEM BINDING PROTEIN MLAC"/>
    <property type="match status" value="1"/>
</dbReference>
<dbReference type="InterPro" id="IPR042245">
    <property type="entry name" value="Tgt2/MlaC_sf"/>
</dbReference>
<dbReference type="PANTHER" id="PTHR36573:SF1">
    <property type="entry name" value="INTERMEMBRANE PHOSPHOLIPID TRANSPORT SYSTEM BINDING PROTEIN MLAC"/>
    <property type="match status" value="1"/>
</dbReference>
<evidence type="ECO:0000256" key="1">
    <source>
        <dbReference type="SAM" id="SignalP"/>
    </source>
</evidence>
<dbReference type="Proteomes" id="UP000245909">
    <property type="component" value="Unassembled WGS sequence"/>
</dbReference>
<gene>
    <name evidence="2" type="ORF">C8D76_11630</name>
</gene>